<gene>
    <name evidence="1" type="ORF">HKBW3S47_02108</name>
</gene>
<dbReference type="EMBL" id="BLSD01000238">
    <property type="protein sequence ID" value="GFP40412.1"/>
    <property type="molecule type" value="Genomic_DNA"/>
</dbReference>
<dbReference type="AlphaFoldDB" id="A0A6V8Q6K9"/>
<organism evidence="1 2">
    <name type="scientific">Candidatus Hakubella thermalkaliphila</name>
    <dbReference type="NCBI Taxonomy" id="2754717"/>
    <lineage>
        <taxon>Bacteria</taxon>
        <taxon>Bacillati</taxon>
        <taxon>Actinomycetota</taxon>
        <taxon>Actinomycetota incertae sedis</taxon>
        <taxon>Candidatus Hakubellales</taxon>
        <taxon>Candidatus Hakubellaceae</taxon>
        <taxon>Candidatus Hakubella</taxon>
    </lineage>
</organism>
<sequence>MIKEILNSELTEQDLPPSNAEWADIWRFALSFDGYKHSHKCGKLANATVAAFRKDKSLPKSLSDLRACLFFEQRRWRHFGEDPDKGTMVYIQALIEAIREKVRARDIG</sequence>
<proteinExistence type="predicted"/>
<dbReference type="Proteomes" id="UP000569018">
    <property type="component" value="Unassembled WGS sequence"/>
</dbReference>
<comment type="caution">
    <text evidence="1">The sequence shown here is derived from an EMBL/GenBank/DDBJ whole genome shotgun (WGS) entry which is preliminary data.</text>
</comment>
<name>A0A6V8Q6K9_9ACTN</name>
<protein>
    <submittedName>
        <fullName evidence="1">Uncharacterized protein</fullName>
    </submittedName>
</protein>
<accession>A0A6V8Q6K9</accession>
<evidence type="ECO:0000313" key="2">
    <source>
        <dbReference type="Proteomes" id="UP000569018"/>
    </source>
</evidence>
<evidence type="ECO:0000313" key="1">
    <source>
        <dbReference type="EMBL" id="GFP40412.1"/>
    </source>
</evidence>
<reference evidence="1 2" key="1">
    <citation type="journal article" date="2020" name="Front. Microbiol.">
        <title>Single-cell genomics of novel Actinobacteria with the Wood-Ljungdahl pathway discovered in a serpentinizing system.</title>
        <authorList>
            <person name="Merino N."/>
            <person name="Kawai M."/>
            <person name="Boyd E.S."/>
            <person name="Colman D.R."/>
            <person name="McGlynn S.E."/>
            <person name="Nealson K.H."/>
            <person name="Kurokawa K."/>
            <person name="Hongoh Y."/>
        </authorList>
    </citation>
    <scope>NUCLEOTIDE SEQUENCE [LARGE SCALE GENOMIC DNA]</scope>
    <source>
        <strain evidence="1 2">S47</strain>
    </source>
</reference>
<dbReference type="RefSeq" id="WP_176236287.1">
    <property type="nucleotide sequence ID" value="NZ_BLSD01000238.1"/>
</dbReference>